<organism evidence="2 3">
    <name type="scientific">Agromyces tardus</name>
    <dbReference type="NCBI Taxonomy" id="2583849"/>
    <lineage>
        <taxon>Bacteria</taxon>
        <taxon>Bacillati</taxon>
        <taxon>Actinomycetota</taxon>
        <taxon>Actinomycetes</taxon>
        <taxon>Micrococcales</taxon>
        <taxon>Microbacteriaceae</taxon>
        <taxon>Agromyces</taxon>
    </lineage>
</organism>
<reference evidence="2 3" key="1">
    <citation type="submission" date="2018-10" db="EMBL/GenBank/DDBJ databases">
        <title>Isolation, diversity and antibacterial activity of antinobacteria from the wheat rhizosphere soil.</title>
        <authorList>
            <person name="Sun T."/>
        </authorList>
    </citation>
    <scope>NUCLEOTIDE SEQUENCE [LARGE SCALE GENOMIC DNA]</scope>
    <source>
        <strain evidence="2 3">SJ-23</strain>
    </source>
</reference>
<dbReference type="NCBIfam" id="NF006043">
    <property type="entry name" value="PRK08186.1"/>
    <property type="match status" value="1"/>
</dbReference>
<proteinExistence type="predicted"/>
<dbReference type="RefSeq" id="WP_122938419.1">
    <property type="nucleotide sequence ID" value="NZ_RHHB01000062.1"/>
</dbReference>
<dbReference type="Gene3D" id="3.90.1300.10">
    <property type="entry name" value="Amidase signature (AS) domain"/>
    <property type="match status" value="1"/>
</dbReference>
<gene>
    <name evidence="2" type="primary">atzF</name>
    <name evidence="2" type="ORF">EDM22_17780</name>
</gene>
<accession>A0A3M7ZYZ5</accession>
<dbReference type="AlphaFoldDB" id="A0A3M7ZYZ5"/>
<dbReference type="NCBIfam" id="TIGR02713">
    <property type="entry name" value="allophanate_hyd"/>
    <property type="match status" value="1"/>
</dbReference>
<evidence type="ECO:0000259" key="1">
    <source>
        <dbReference type="Pfam" id="PF01425"/>
    </source>
</evidence>
<dbReference type="PANTHER" id="PTHR11895">
    <property type="entry name" value="TRANSAMIDASE"/>
    <property type="match status" value="1"/>
</dbReference>
<feature type="non-terminal residue" evidence="2">
    <location>
        <position position="486"/>
    </location>
</feature>
<dbReference type="InterPro" id="IPR023631">
    <property type="entry name" value="Amidase_dom"/>
</dbReference>
<evidence type="ECO:0000313" key="2">
    <source>
        <dbReference type="EMBL" id="RNB44193.1"/>
    </source>
</evidence>
<keyword evidence="2" id="KW-0378">Hydrolase</keyword>
<dbReference type="Gene3D" id="1.20.58.1700">
    <property type="match status" value="1"/>
</dbReference>
<dbReference type="GO" id="GO:0004039">
    <property type="term" value="F:allophanate hydrolase activity"/>
    <property type="evidence" value="ECO:0007669"/>
    <property type="project" value="UniProtKB-EC"/>
</dbReference>
<dbReference type="InterPro" id="IPR036928">
    <property type="entry name" value="AS_sf"/>
</dbReference>
<feature type="domain" description="Amidase" evidence="1">
    <location>
        <begin position="40"/>
        <end position="452"/>
    </location>
</feature>
<keyword evidence="3" id="KW-1185">Reference proteome</keyword>
<dbReference type="Pfam" id="PF01425">
    <property type="entry name" value="Amidase"/>
    <property type="match status" value="1"/>
</dbReference>
<dbReference type="OrthoDB" id="182039at2"/>
<dbReference type="PANTHER" id="PTHR11895:SF169">
    <property type="entry name" value="GLUTAMYL-TRNA(GLN) AMIDOTRANSFERASE"/>
    <property type="match status" value="1"/>
</dbReference>
<dbReference type="EC" id="3.5.1.54" evidence="2"/>
<dbReference type="SUPFAM" id="SSF75304">
    <property type="entry name" value="Amidase signature (AS) enzymes"/>
    <property type="match status" value="1"/>
</dbReference>
<dbReference type="InterPro" id="IPR000120">
    <property type="entry name" value="Amidase"/>
</dbReference>
<dbReference type="Proteomes" id="UP000275048">
    <property type="component" value="Unassembled WGS sequence"/>
</dbReference>
<name>A0A3M7ZYZ5_9MICO</name>
<dbReference type="InterPro" id="IPR014085">
    <property type="entry name" value="Allophanate_hydrolase"/>
</dbReference>
<evidence type="ECO:0000313" key="3">
    <source>
        <dbReference type="Proteomes" id="UP000275048"/>
    </source>
</evidence>
<protein>
    <submittedName>
        <fullName evidence="2">Allophanate hydrolase</fullName>
        <ecNumber evidence="2">3.5.1.54</ecNumber>
    </submittedName>
</protein>
<comment type="caution">
    <text evidence="2">The sequence shown here is derived from an EMBL/GenBank/DDBJ whole genome shotgun (WGS) entry which is preliminary data.</text>
</comment>
<dbReference type="EMBL" id="RHHB01000062">
    <property type="protein sequence ID" value="RNB44193.1"/>
    <property type="molecule type" value="Genomic_DNA"/>
</dbReference>
<sequence length="486" mass="49753">MTDAAHDPAWTAVRHDDELGSLDIAALELRYRSGELDPMEVVDAVYDRIEGYGGEGVWISLVGRAEARRAAAALGSRPDGRPLWGIPFAVKDNLDVAGMPTTAACPAFARTPGATATAVRRLLDAGALLIGKTNLDQFATGLNGTRSPYGIPSTPFDARMISGGSSSGSGVAVSAGLVSFALGTDTAGSGRVPAAFTNTVGVKPSRGLVSSAGMLPACRSLDCVSVVALTVDDGTRVLDVMAGHDPSDAWSRALPPTARRAVPADPAGLTFAVPAERDLGLSEDYRPEWDRALARLEAAGATLVTVDLTPFLRTGAMLYGGPWLAERYGALEDFLGEHPDDVHPAVRAAVSAGPDVTGVDVFRGTHLLRVLRRQAESTLADVSALLVPTSPYTTTIEALLADPVAANAALGRFTTFANLLDLAGVAVPVGLTAAGLPFGVTVLADAGRDAALAAIAASVEQLAAVPLGATGHPRPAAPAAPVPPAS</sequence>